<organism evidence="7 8">
    <name type="scientific">Actinobaculum massiliense ACS-171-V-Col2</name>
    <dbReference type="NCBI Taxonomy" id="883066"/>
    <lineage>
        <taxon>Bacteria</taxon>
        <taxon>Bacillati</taxon>
        <taxon>Actinomycetota</taxon>
        <taxon>Actinomycetes</taxon>
        <taxon>Actinomycetales</taxon>
        <taxon>Actinomycetaceae</taxon>
        <taxon>Actinobaculum</taxon>
    </lineage>
</organism>
<protein>
    <recommendedName>
        <fullName evidence="3">Ribosome maturation factor RimP</fullName>
    </recommendedName>
</protein>
<feature type="region of interest" description="Disordered" evidence="4">
    <location>
        <begin position="1"/>
        <end position="28"/>
    </location>
</feature>
<dbReference type="InterPro" id="IPR028998">
    <property type="entry name" value="RimP_C"/>
</dbReference>
<evidence type="ECO:0000313" key="8">
    <source>
        <dbReference type="Proteomes" id="UP000009888"/>
    </source>
</evidence>
<dbReference type="InterPro" id="IPR035956">
    <property type="entry name" value="RimP_N_sf"/>
</dbReference>
<dbReference type="eggNOG" id="COG0779">
    <property type="taxonomic scope" value="Bacteria"/>
</dbReference>
<dbReference type="STRING" id="202789.GCA_001457435_00275"/>
<reference evidence="7 8" key="1">
    <citation type="submission" date="2012-09" db="EMBL/GenBank/DDBJ databases">
        <title>The Genome Sequence of Actinobaculum massiliae ACS-171-V-COL2.</title>
        <authorList>
            <consortium name="The Broad Institute Genome Sequencing Platform"/>
            <person name="Earl A."/>
            <person name="Ward D."/>
            <person name="Feldgarden M."/>
            <person name="Gevers D."/>
            <person name="Saerens B."/>
            <person name="Vaneechoutte M."/>
            <person name="Walker B."/>
            <person name="Young S.K."/>
            <person name="Zeng Q."/>
            <person name="Gargeya S."/>
            <person name="Fitzgerald M."/>
            <person name="Haas B."/>
            <person name="Abouelleil A."/>
            <person name="Alvarado L."/>
            <person name="Arachchi H.M."/>
            <person name="Berlin A."/>
            <person name="Chapman S.B."/>
            <person name="Goldberg J."/>
            <person name="Griggs A."/>
            <person name="Gujja S."/>
            <person name="Hansen M."/>
            <person name="Howarth C."/>
            <person name="Imamovic A."/>
            <person name="Larimer J."/>
            <person name="McCowen C."/>
            <person name="Montmayeur A."/>
            <person name="Murphy C."/>
            <person name="Neiman D."/>
            <person name="Pearson M."/>
            <person name="Priest M."/>
            <person name="Roberts A."/>
            <person name="Saif S."/>
            <person name="Shea T."/>
            <person name="Sisk P."/>
            <person name="Sykes S."/>
            <person name="Wortman J."/>
            <person name="Nusbaum C."/>
            <person name="Birren B."/>
        </authorList>
    </citation>
    <scope>NUCLEOTIDE SEQUENCE [LARGE SCALE GENOMIC DNA]</scope>
    <source>
        <strain evidence="8">ACS-171-V-Col2</strain>
    </source>
</reference>
<accession>K9EFT8</accession>
<dbReference type="GO" id="GO:0005829">
    <property type="term" value="C:cytosol"/>
    <property type="evidence" value="ECO:0007669"/>
    <property type="project" value="TreeGrafter"/>
</dbReference>
<evidence type="ECO:0000256" key="2">
    <source>
        <dbReference type="ARBA" id="ARBA00022517"/>
    </source>
</evidence>
<dbReference type="AlphaFoldDB" id="K9EFT8"/>
<feature type="compositionally biased region" description="Basic residues" evidence="4">
    <location>
        <begin position="1"/>
        <end position="10"/>
    </location>
</feature>
<evidence type="ECO:0000313" key="7">
    <source>
        <dbReference type="EMBL" id="EKU96114.1"/>
    </source>
</evidence>
<dbReference type="InterPro" id="IPR003728">
    <property type="entry name" value="Ribosome_maturation_RimP"/>
</dbReference>
<comment type="similarity">
    <text evidence="3">Belongs to the RimP family.</text>
</comment>
<dbReference type="CDD" id="cd01734">
    <property type="entry name" value="YlxS_C"/>
    <property type="match status" value="1"/>
</dbReference>
<dbReference type="Pfam" id="PF17384">
    <property type="entry name" value="DUF150_C"/>
    <property type="match status" value="1"/>
</dbReference>
<dbReference type="GO" id="GO:0000028">
    <property type="term" value="P:ribosomal small subunit assembly"/>
    <property type="evidence" value="ECO:0007669"/>
    <property type="project" value="TreeGrafter"/>
</dbReference>
<dbReference type="HOGENOM" id="CLU_070525_3_0_11"/>
<dbReference type="PATRIC" id="fig|883066.3.peg.202"/>
<sequence length="182" mass="19795">MNRQNHKRPPARRDNHAPQAPRAKGAGSQLQARVIEAIEPVVKESGLYLESVKVGRGGQRCVVRVTVDLPAGPGGVGSDQLAEVSRAISARLDDVDLIEGAYNLEVSTPGADRLLIEPRHFSRAQGRLIKVTPIEGKPVVARLEAVEGDILVLRGDNGTWRQPIRDIAKARVQISFDHPDDN</sequence>
<comment type="subcellular location">
    <subcellularLocation>
        <location evidence="3">Cytoplasm</location>
    </subcellularLocation>
</comment>
<dbReference type="Pfam" id="PF02576">
    <property type="entry name" value="RimP_N"/>
    <property type="match status" value="1"/>
</dbReference>
<dbReference type="PANTHER" id="PTHR33867:SF1">
    <property type="entry name" value="RIBOSOME MATURATION FACTOR RIMP"/>
    <property type="match status" value="1"/>
</dbReference>
<keyword evidence="8" id="KW-1185">Reference proteome</keyword>
<evidence type="ECO:0000259" key="5">
    <source>
        <dbReference type="Pfam" id="PF02576"/>
    </source>
</evidence>
<dbReference type="Gene3D" id="3.30.300.70">
    <property type="entry name" value="RimP-like superfamily, N-terminal"/>
    <property type="match status" value="1"/>
</dbReference>
<dbReference type="InterPro" id="IPR028989">
    <property type="entry name" value="RimP_N"/>
</dbReference>
<keyword evidence="2 3" id="KW-0690">Ribosome biogenesis</keyword>
<name>K9EFT8_9ACTO</name>
<gene>
    <name evidence="3" type="primary">rimP</name>
    <name evidence="7" type="ORF">HMPREF9233_00202</name>
</gene>
<dbReference type="SUPFAM" id="SSF75420">
    <property type="entry name" value="YhbC-like, N-terminal domain"/>
    <property type="match status" value="1"/>
</dbReference>
<keyword evidence="1 3" id="KW-0963">Cytoplasm</keyword>
<evidence type="ECO:0000256" key="1">
    <source>
        <dbReference type="ARBA" id="ARBA00022490"/>
    </source>
</evidence>
<feature type="domain" description="Ribosome maturation factor RimP N-terminal" evidence="5">
    <location>
        <begin position="38"/>
        <end position="112"/>
    </location>
</feature>
<comment type="caution">
    <text evidence="7">The sequence shown here is derived from an EMBL/GenBank/DDBJ whole genome shotgun (WGS) entry which is preliminary data.</text>
</comment>
<evidence type="ECO:0000256" key="3">
    <source>
        <dbReference type="HAMAP-Rule" id="MF_01077"/>
    </source>
</evidence>
<evidence type="ECO:0000259" key="6">
    <source>
        <dbReference type="Pfam" id="PF17384"/>
    </source>
</evidence>
<dbReference type="HAMAP" id="MF_01077">
    <property type="entry name" value="RimP"/>
    <property type="match status" value="1"/>
</dbReference>
<proteinExistence type="inferred from homology"/>
<evidence type="ECO:0000256" key="4">
    <source>
        <dbReference type="SAM" id="MobiDB-lite"/>
    </source>
</evidence>
<feature type="domain" description="Ribosome maturation factor RimP C-terminal" evidence="6">
    <location>
        <begin position="117"/>
        <end position="176"/>
    </location>
</feature>
<dbReference type="Proteomes" id="UP000009888">
    <property type="component" value="Unassembled WGS sequence"/>
</dbReference>
<dbReference type="RefSeq" id="WP_007000420.1">
    <property type="nucleotide sequence ID" value="NZ_JH992955.1"/>
</dbReference>
<comment type="function">
    <text evidence="3">Required for maturation of 30S ribosomal subunits.</text>
</comment>
<dbReference type="EMBL" id="AGWL01000001">
    <property type="protein sequence ID" value="EKU96114.1"/>
    <property type="molecule type" value="Genomic_DNA"/>
</dbReference>
<dbReference type="GO" id="GO:0006412">
    <property type="term" value="P:translation"/>
    <property type="evidence" value="ECO:0007669"/>
    <property type="project" value="TreeGrafter"/>
</dbReference>
<dbReference type="PANTHER" id="PTHR33867">
    <property type="entry name" value="RIBOSOME MATURATION FACTOR RIMP"/>
    <property type="match status" value="1"/>
</dbReference>